<evidence type="ECO:0000256" key="2">
    <source>
        <dbReference type="ARBA" id="ARBA00022448"/>
    </source>
</evidence>
<dbReference type="InterPro" id="IPR001638">
    <property type="entry name" value="Solute-binding_3/MltF_N"/>
</dbReference>
<organism evidence="7 8">
    <name type="scientific">Candidatus Scatousia excrementipullorum</name>
    <dbReference type="NCBI Taxonomy" id="2840936"/>
    <lineage>
        <taxon>Bacteria</taxon>
        <taxon>Candidatus Scatousia</taxon>
    </lineage>
</organism>
<dbReference type="SMART" id="SM00062">
    <property type="entry name" value="PBPb"/>
    <property type="match status" value="1"/>
</dbReference>
<dbReference type="GO" id="GO:0006865">
    <property type="term" value="P:amino acid transport"/>
    <property type="evidence" value="ECO:0007669"/>
    <property type="project" value="TreeGrafter"/>
</dbReference>
<name>A0A9D9GZD1_9BACT</name>
<dbReference type="GO" id="GO:0015276">
    <property type="term" value="F:ligand-gated monoatomic ion channel activity"/>
    <property type="evidence" value="ECO:0007669"/>
    <property type="project" value="InterPro"/>
</dbReference>
<protein>
    <submittedName>
        <fullName evidence="7">Transporter substrate-binding domain-containing protein</fullName>
    </submittedName>
</protein>
<evidence type="ECO:0000256" key="4">
    <source>
        <dbReference type="SAM" id="SignalP"/>
    </source>
</evidence>
<gene>
    <name evidence="7" type="ORF">IAC76_04650</name>
</gene>
<dbReference type="InterPro" id="IPR001320">
    <property type="entry name" value="Iontro_rcpt_C"/>
</dbReference>
<evidence type="ECO:0000259" key="5">
    <source>
        <dbReference type="SMART" id="SM00062"/>
    </source>
</evidence>
<comment type="caution">
    <text evidence="7">The sequence shown here is derived from an EMBL/GenBank/DDBJ whole genome shotgun (WGS) entry which is preliminary data.</text>
</comment>
<dbReference type="EMBL" id="JADIND010000096">
    <property type="protein sequence ID" value="MBO8430656.1"/>
    <property type="molecule type" value="Genomic_DNA"/>
</dbReference>
<feature type="chain" id="PRO_5038789932" evidence="4">
    <location>
        <begin position="22"/>
        <end position="260"/>
    </location>
</feature>
<dbReference type="Pfam" id="PF00497">
    <property type="entry name" value="SBP_bac_3"/>
    <property type="match status" value="1"/>
</dbReference>
<evidence type="ECO:0000256" key="1">
    <source>
        <dbReference type="ARBA" id="ARBA00010333"/>
    </source>
</evidence>
<reference evidence="7" key="2">
    <citation type="journal article" date="2021" name="PeerJ">
        <title>Extensive microbial diversity within the chicken gut microbiome revealed by metagenomics and culture.</title>
        <authorList>
            <person name="Gilroy R."/>
            <person name="Ravi A."/>
            <person name="Getino M."/>
            <person name="Pursley I."/>
            <person name="Horton D.L."/>
            <person name="Alikhan N.F."/>
            <person name="Baker D."/>
            <person name="Gharbi K."/>
            <person name="Hall N."/>
            <person name="Watson M."/>
            <person name="Adriaenssens E.M."/>
            <person name="Foster-Nyarko E."/>
            <person name="Jarju S."/>
            <person name="Secka A."/>
            <person name="Antonio M."/>
            <person name="Oren A."/>
            <person name="Chaudhuri R.R."/>
            <person name="La Ragione R."/>
            <person name="Hildebrand F."/>
            <person name="Pallen M.J."/>
        </authorList>
    </citation>
    <scope>NUCLEOTIDE SEQUENCE</scope>
    <source>
        <strain evidence="7">10192</strain>
    </source>
</reference>
<evidence type="ECO:0000313" key="8">
    <source>
        <dbReference type="Proteomes" id="UP000823632"/>
    </source>
</evidence>
<accession>A0A9D9GZD1</accession>
<dbReference type="AlphaFoldDB" id="A0A9D9GZD1"/>
<evidence type="ECO:0000259" key="6">
    <source>
        <dbReference type="SMART" id="SM00079"/>
    </source>
</evidence>
<keyword evidence="3 4" id="KW-0732">Signal</keyword>
<comment type="similarity">
    <text evidence="1">Belongs to the bacterial solute-binding protein 3 family.</text>
</comment>
<dbReference type="PROSITE" id="PS51257">
    <property type="entry name" value="PROKAR_LIPOPROTEIN"/>
    <property type="match status" value="1"/>
</dbReference>
<reference evidence="7" key="1">
    <citation type="submission" date="2020-10" db="EMBL/GenBank/DDBJ databases">
        <authorList>
            <person name="Gilroy R."/>
        </authorList>
    </citation>
    <scope>NUCLEOTIDE SEQUENCE</scope>
    <source>
        <strain evidence="7">10192</strain>
    </source>
</reference>
<dbReference type="InterPro" id="IPR051455">
    <property type="entry name" value="Bact_solute-bind_prot3"/>
</dbReference>
<keyword evidence="2" id="KW-0813">Transport</keyword>
<dbReference type="SUPFAM" id="SSF53850">
    <property type="entry name" value="Periplasmic binding protein-like II"/>
    <property type="match status" value="1"/>
</dbReference>
<dbReference type="GO" id="GO:0030288">
    <property type="term" value="C:outer membrane-bounded periplasmic space"/>
    <property type="evidence" value="ECO:0007669"/>
    <property type="project" value="TreeGrafter"/>
</dbReference>
<evidence type="ECO:0000256" key="3">
    <source>
        <dbReference type="ARBA" id="ARBA00022729"/>
    </source>
</evidence>
<feature type="domain" description="Ionotropic glutamate receptor C-terminal" evidence="6">
    <location>
        <begin position="34"/>
        <end position="257"/>
    </location>
</feature>
<dbReference type="SMART" id="SM00079">
    <property type="entry name" value="PBPe"/>
    <property type="match status" value="1"/>
</dbReference>
<dbReference type="Proteomes" id="UP000823632">
    <property type="component" value="Unassembled WGS sequence"/>
</dbReference>
<dbReference type="Gene3D" id="3.40.190.10">
    <property type="entry name" value="Periplasmic binding protein-like II"/>
    <property type="match status" value="2"/>
</dbReference>
<dbReference type="PANTHER" id="PTHR30085">
    <property type="entry name" value="AMINO ACID ABC TRANSPORTER PERMEASE"/>
    <property type="match status" value="1"/>
</dbReference>
<dbReference type="GO" id="GO:0016020">
    <property type="term" value="C:membrane"/>
    <property type="evidence" value="ECO:0007669"/>
    <property type="project" value="InterPro"/>
</dbReference>
<sequence>MIKRLLSFLFLIMFVTCGCTGRNDDLAAVTKRGKIIVGVRTDARPFGFRDLRGNLVGYDIELAGYMAKAILGNSNAVEFVPVTAENRIEKLNSGQVDMLIATMSITDQRRLVVDFSTPYYIAGQALMVKSLSRINSLRHLNGKRVIIVFGSTGEDSIKRNVPEAVVLGFKTYPEAFQALVNGQGDALIADDIMLINFAAENRSVKMLPHRYSAEPYAIAFRYGEKSERLKKRVNFALENLKAMGVIRNLDKKWGVERSRN</sequence>
<dbReference type="GO" id="GO:0005576">
    <property type="term" value="C:extracellular region"/>
    <property type="evidence" value="ECO:0007669"/>
    <property type="project" value="TreeGrafter"/>
</dbReference>
<proteinExistence type="inferred from homology"/>
<dbReference type="PANTHER" id="PTHR30085:SF6">
    <property type="entry name" value="ABC TRANSPORTER GLUTAMINE-BINDING PROTEIN GLNH"/>
    <property type="match status" value="1"/>
</dbReference>
<evidence type="ECO:0000313" key="7">
    <source>
        <dbReference type="EMBL" id="MBO8430656.1"/>
    </source>
</evidence>
<feature type="signal peptide" evidence="4">
    <location>
        <begin position="1"/>
        <end position="21"/>
    </location>
</feature>
<feature type="domain" description="Solute-binding protein family 3/N-terminal" evidence="5">
    <location>
        <begin position="34"/>
        <end position="257"/>
    </location>
</feature>